<organism evidence="8 9">
    <name type="scientific">Streptomyces albus (strain ATCC 21838 / DSM 41398 / FERM P-419 / JCM 4703 / NBRC 107858)</name>
    <dbReference type="NCBI Taxonomy" id="1081613"/>
    <lineage>
        <taxon>Bacteria</taxon>
        <taxon>Bacillati</taxon>
        <taxon>Actinomycetota</taxon>
        <taxon>Actinomycetes</taxon>
        <taxon>Kitasatosporales</taxon>
        <taxon>Streptomycetaceae</taxon>
        <taxon>Streptomyces</taxon>
    </lineage>
</organism>
<dbReference type="SUPFAM" id="SSF56645">
    <property type="entry name" value="Acyl-CoA dehydrogenase NM domain-like"/>
    <property type="match status" value="1"/>
</dbReference>
<evidence type="ECO:0000256" key="3">
    <source>
        <dbReference type="ARBA" id="ARBA00022630"/>
    </source>
</evidence>
<name>A0A0B5F8X5_STRA4</name>
<feature type="domain" description="Acyl-CoA dehydrogenase/oxidase C-terminal" evidence="6">
    <location>
        <begin position="220"/>
        <end position="344"/>
    </location>
</feature>
<evidence type="ECO:0000256" key="4">
    <source>
        <dbReference type="ARBA" id="ARBA00022827"/>
    </source>
</evidence>
<dbReference type="InterPro" id="IPR036250">
    <property type="entry name" value="AcylCo_DH-like_C"/>
</dbReference>
<gene>
    <name evidence="8" type="ORF">SLNWT_6935</name>
</gene>
<evidence type="ECO:0000256" key="1">
    <source>
        <dbReference type="ARBA" id="ARBA00001974"/>
    </source>
</evidence>
<reference evidence="8 9" key="1">
    <citation type="submission" date="2015-01" db="EMBL/GenBank/DDBJ databases">
        <title>Enhanced salinomycin production by adjusting the supply of polyketide extender units in Streptomyce albus DSM 41398.</title>
        <authorList>
            <person name="Lu C."/>
        </authorList>
    </citation>
    <scope>NUCLEOTIDE SEQUENCE [LARGE SCALE GENOMIC DNA]</scope>
    <source>
        <strain evidence="9">ATCC 21838 / DSM 41398 / FERM P-419 / JCM 4703 / NBRC 107858</strain>
    </source>
</reference>
<dbReference type="PANTHER" id="PTHR43884">
    <property type="entry name" value="ACYL-COA DEHYDROGENASE"/>
    <property type="match status" value="1"/>
</dbReference>
<dbReference type="InterPro" id="IPR009100">
    <property type="entry name" value="AcylCoA_DH/oxidase_NM_dom_sf"/>
</dbReference>
<evidence type="ECO:0000256" key="2">
    <source>
        <dbReference type="ARBA" id="ARBA00009347"/>
    </source>
</evidence>
<dbReference type="InterPro" id="IPR009075">
    <property type="entry name" value="AcylCo_DH/oxidase_C"/>
</dbReference>
<dbReference type="SUPFAM" id="SSF47203">
    <property type="entry name" value="Acyl-CoA dehydrogenase C-terminal domain-like"/>
    <property type="match status" value="1"/>
</dbReference>
<feature type="domain" description="Acyl-CoA dehydrogenase/oxidase N-terminal" evidence="7">
    <location>
        <begin position="6"/>
        <end position="96"/>
    </location>
</feature>
<dbReference type="Pfam" id="PF00441">
    <property type="entry name" value="Acyl-CoA_dh_1"/>
    <property type="match status" value="1"/>
</dbReference>
<dbReference type="Gene3D" id="1.10.540.10">
    <property type="entry name" value="Acyl-CoA dehydrogenase/oxidase, N-terminal domain"/>
    <property type="match status" value="1"/>
</dbReference>
<dbReference type="InterPro" id="IPR013786">
    <property type="entry name" value="AcylCoA_DH/ox_N"/>
</dbReference>
<dbReference type="Pfam" id="PF02771">
    <property type="entry name" value="Acyl-CoA_dh_N"/>
    <property type="match status" value="1"/>
</dbReference>
<keyword evidence="5" id="KW-0560">Oxidoreductase</keyword>
<dbReference type="KEGG" id="sals:SLNWT_6935"/>
<keyword evidence="9" id="KW-1185">Reference proteome</keyword>
<dbReference type="GO" id="GO:0050660">
    <property type="term" value="F:flavin adenine dinucleotide binding"/>
    <property type="evidence" value="ECO:0007669"/>
    <property type="project" value="InterPro"/>
</dbReference>
<comment type="similarity">
    <text evidence="2">Belongs to the acyl-CoA dehydrogenase family.</text>
</comment>
<protein>
    <submittedName>
        <fullName evidence="8">Acyl-CoA dehydrogenase</fullName>
    </submittedName>
</protein>
<keyword evidence="3" id="KW-0285">Flavoprotein</keyword>
<keyword evidence="4" id="KW-0274">FAD</keyword>
<evidence type="ECO:0000313" key="9">
    <source>
        <dbReference type="Proteomes" id="UP000031523"/>
    </source>
</evidence>
<evidence type="ECO:0000259" key="7">
    <source>
        <dbReference type="Pfam" id="PF02771"/>
    </source>
</evidence>
<sequence>MQWKLTEEQEAYRKTFRDWLAAAAPSPKVRQWLDAEDDSAFEDRFAAEGWAGVGLPEDLGGQGGGLVELALTAEELARAAVPSAAWLANVLAAPALAGRRDLAEAALSGEATALLVPAELVPQEAPLLRVDTDGAITGRAPRVLAGDTATRFVVPVVGDGATRELRLAEASAPGVGLTARPLLDRSRSVADVTFDRVPSVRLDVDVDEVLRGASVRAGVLVAADSLGAGERMLDLAVEYSKQRHQFGVPIGSFQAVKHAAATILVGVEAARSAVYFAAASVEADAPQSLLHAAAVKAQVTAEGVRTADSALTLHGAIGYTWEHDLQLFFKRAKLDEKLYGSPQAWNELLADGLALV</sequence>
<dbReference type="InterPro" id="IPR037069">
    <property type="entry name" value="AcylCoA_DH/ox_N_sf"/>
</dbReference>
<dbReference type="AlphaFoldDB" id="A0A0B5F8X5"/>
<dbReference type="Gene3D" id="1.20.140.10">
    <property type="entry name" value="Butyryl-CoA Dehydrogenase, subunit A, domain 3"/>
    <property type="match status" value="1"/>
</dbReference>
<evidence type="ECO:0000259" key="6">
    <source>
        <dbReference type="Pfam" id="PF00441"/>
    </source>
</evidence>
<evidence type="ECO:0000313" key="8">
    <source>
        <dbReference type="EMBL" id="AJE87311.1"/>
    </source>
</evidence>
<proteinExistence type="inferred from homology"/>
<dbReference type="Proteomes" id="UP000031523">
    <property type="component" value="Chromosome"/>
</dbReference>
<dbReference type="GO" id="GO:0003995">
    <property type="term" value="F:acyl-CoA dehydrogenase activity"/>
    <property type="evidence" value="ECO:0007669"/>
    <property type="project" value="TreeGrafter"/>
</dbReference>
<comment type="cofactor">
    <cofactor evidence="1">
        <name>FAD</name>
        <dbReference type="ChEBI" id="CHEBI:57692"/>
    </cofactor>
</comment>
<accession>A0A0B5F8X5</accession>
<evidence type="ECO:0000256" key="5">
    <source>
        <dbReference type="ARBA" id="ARBA00023002"/>
    </source>
</evidence>
<dbReference type="PANTHER" id="PTHR43884:SF20">
    <property type="entry name" value="ACYL-COA DEHYDROGENASE FADE28"/>
    <property type="match status" value="1"/>
</dbReference>
<dbReference type="EMBL" id="CP010519">
    <property type="protein sequence ID" value="AJE87311.1"/>
    <property type="molecule type" value="Genomic_DNA"/>
</dbReference>